<gene>
    <name evidence="4" type="ORF">PAN31108_03116</name>
</gene>
<dbReference type="AlphaFoldDB" id="A0A5E4W819"/>
<evidence type="ECO:0000313" key="4">
    <source>
        <dbReference type="EMBL" id="VVE20778.1"/>
    </source>
</evidence>
<dbReference type="PANTHER" id="PTHR35936">
    <property type="entry name" value="MEMBRANE-BOUND LYTIC MUREIN TRANSGLYCOSYLASE F"/>
    <property type="match status" value="1"/>
</dbReference>
<dbReference type="PANTHER" id="PTHR35936:SF17">
    <property type="entry name" value="ARGININE-BINDING EXTRACELLULAR PROTEIN ARTP"/>
    <property type="match status" value="1"/>
</dbReference>
<keyword evidence="1 2" id="KW-0732">Signal</keyword>
<dbReference type="CDD" id="cd13530">
    <property type="entry name" value="PBP2_peptides_like"/>
    <property type="match status" value="1"/>
</dbReference>
<organism evidence="4 5">
    <name type="scientific">Pandoraea anhela</name>
    <dbReference type="NCBI Taxonomy" id="2508295"/>
    <lineage>
        <taxon>Bacteria</taxon>
        <taxon>Pseudomonadati</taxon>
        <taxon>Pseudomonadota</taxon>
        <taxon>Betaproteobacteria</taxon>
        <taxon>Burkholderiales</taxon>
        <taxon>Burkholderiaceae</taxon>
        <taxon>Pandoraea</taxon>
    </lineage>
</organism>
<dbReference type="SMART" id="SM00062">
    <property type="entry name" value="PBPb"/>
    <property type="match status" value="1"/>
</dbReference>
<dbReference type="EMBL" id="CABPSB010000011">
    <property type="protein sequence ID" value="VVE20778.1"/>
    <property type="molecule type" value="Genomic_DNA"/>
</dbReference>
<evidence type="ECO:0000259" key="3">
    <source>
        <dbReference type="SMART" id="SM00062"/>
    </source>
</evidence>
<feature type="signal peptide" evidence="2">
    <location>
        <begin position="1"/>
        <end position="25"/>
    </location>
</feature>
<dbReference type="Proteomes" id="UP000406256">
    <property type="component" value="Unassembled WGS sequence"/>
</dbReference>
<name>A0A5E4W819_9BURK</name>
<accession>A0A5E4W819</accession>
<feature type="chain" id="PRO_5023046537" evidence="2">
    <location>
        <begin position="26"/>
        <end position="252"/>
    </location>
</feature>
<evidence type="ECO:0000256" key="1">
    <source>
        <dbReference type="ARBA" id="ARBA00022729"/>
    </source>
</evidence>
<evidence type="ECO:0000256" key="2">
    <source>
        <dbReference type="SAM" id="SignalP"/>
    </source>
</evidence>
<reference evidence="4 5" key="1">
    <citation type="submission" date="2019-08" db="EMBL/GenBank/DDBJ databases">
        <authorList>
            <person name="Peeters C."/>
        </authorList>
    </citation>
    <scope>NUCLEOTIDE SEQUENCE [LARGE SCALE GENOMIC DNA]</scope>
    <source>
        <strain evidence="4 5">LMG 31108</strain>
    </source>
</reference>
<dbReference type="Pfam" id="PF00497">
    <property type="entry name" value="SBP_bac_3"/>
    <property type="match status" value="1"/>
</dbReference>
<dbReference type="Gene3D" id="3.40.190.10">
    <property type="entry name" value="Periplasmic binding protein-like II"/>
    <property type="match status" value="2"/>
</dbReference>
<feature type="domain" description="Solute-binding protein family 3/N-terminal" evidence="3">
    <location>
        <begin position="28"/>
        <end position="252"/>
    </location>
</feature>
<protein>
    <submittedName>
        <fullName evidence="4">ABC transporter amino acid-binding protein</fullName>
    </submittedName>
</protein>
<proteinExistence type="predicted"/>
<keyword evidence="5" id="KW-1185">Reference proteome</keyword>
<sequence>MPNMLRRVVAFTTLFIAVTGQPAFAQESLTIGTETNGVPFSFLNPSTQKMQGFMVDLIEAVGKRAGFKPVVQPMDFSALIPALTSRKIDIIASSMYITDKRRQVIDFTNPVYAYGEGMVVPAADAKPYVSYEQFKDRVVGAQVGTVYGDTLKSSGLFKEVKIYETIPGIIADVNAGRIDAGIADFPTLAYYMGQGQYRGARLVTSYKASLPGSIGLGLRQSDKALKQKLQAALDQMKSDGELAAMLKKWNLE</sequence>
<dbReference type="InterPro" id="IPR001638">
    <property type="entry name" value="Solute-binding_3/MltF_N"/>
</dbReference>
<dbReference type="SUPFAM" id="SSF53850">
    <property type="entry name" value="Periplasmic binding protein-like II"/>
    <property type="match status" value="1"/>
</dbReference>
<evidence type="ECO:0000313" key="5">
    <source>
        <dbReference type="Proteomes" id="UP000406256"/>
    </source>
</evidence>